<dbReference type="EMBL" id="LJOW01000074">
    <property type="protein sequence ID" value="OBQ43021.1"/>
    <property type="molecule type" value="Genomic_DNA"/>
</dbReference>
<comment type="caution">
    <text evidence="1">The sequence shown here is derived from an EMBL/GenBank/DDBJ whole genome shotgun (WGS) entry which is preliminary data.</text>
</comment>
<name>A0A1B7X0V6_APHFL</name>
<evidence type="ECO:0000313" key="2">
    <source>
        <dbReference type="Proteomes" id="UP000092093"/>
    </source>
</evidence>
<evidence type="ECO:0000313" key="1">
    <source>
        <dbReference type="EMBL" id="OBQ43021.1"/>
    </source>
</evidence>
<gene>
    <name evidence="1" type="ORF">AN484_14720</name>
</gene>
<proteinExistence type="predicted"/>
<dbReference type="AlphaFoldDB" id="A0A1B7X0V6"/>
<sequence>MTEELWIDKTLSKLLPQCGLSAWELYMTRINGGQSQYNYQFSKALKDHTYENLNDDTKQYIANCQESNRIAKEKGIDLRYPADQYTIDRQISSICGEVTKNLPDARTDSEKKIVFAWGSEKEDED</sequence>
<reference evidence="1 2" key="1">
    <citation type="submission" date="2015-09" db="EMBL/GenBank/DDBJ databases">
        <title>Aphanizomenon flos-aquae WA102.</title>
        <authorList>
            <person name="Driscoll C."/>
        </authorList>
    </citation>
    <scope>NUCLEOTIDE SEQUENCE [LARGE SCALE GENOMIC DNA]</scope>
    <source>
        <strain evidence="1">WA102</strain>
    </source>
</reference>
<protein>
    <submittedName>
        <fullName evidence="1">Uncharacterized protein</fullName>
    </submittedName>
</protein>
<accession>A0A1B7X0V6</accession>
<dbReference type="Proteomes" id="UP000092093">
    <property type="component" value="Unassembled WGS sequence"/>
</dbReference>
<organism evidence="1 2">
    <name type="scientific">Aphanizomenon flos-aquae WA102</name>
    <dbReference type="NCBI Taxonomy" id="1710896"/>
    <lineage>
        <taxon>Bacteria</taxon>
        <taxon>Bacillati</taxon>
        <taxon>Cyanobacteriota</taxon>
        <taxon>Cyanophyceae</taxon>
        <taxon>Nostocales</taxon>
        <taxon>Aphanizomenonaceae</taxon>
        <taxon>Aphanizomenon</taxon>
    </lineage>
</organism>